<evidence type="ECO:0000313" key="2">
    <source>
        <dbReference type="EMBL" id="RRC98078.1"/>
    </source>
</evidence>
<dbReference type="SUPFAM" id="SSF100895">
    <property type="entry name" value="Kazal-type serine protease inhibitors"/>
    <property type="match status" value="1"/>
</dbReference>
<name>A0A3P1SLR1_9GAMM</name>
<reference evidence="2 3" key="1">
    <citation type="submission" date="2018-11" db="EMBL/GenBank/DDBJ databases">
        <title>The draft genome sequence of Amphritea balenae JAMM 1525T.</title>
        <authorList>
            <person name="Fang Z."/>
            <person name="Zhang Y."/>
            <person name="Han X."/>
        </authorList>
    </citation>
    <scope>NUCLEOTIDE SEQUENCE [LARGE SCALE GENOMIC DNA]</scope>
    <source>
        <strain evidence="2 3">JAMM 1525</strain>
    </source>
</reference>
<proteinExistence type="predicted"/>
<evidence type="ECO:0000259" key="1">
    <source>
        <dbReference type="PROSITE" id="PS51465"/>
    </source>
</evidence>
<protein>
    <recommendedName>
        <fullName evidence="1">Kazal-like domain-containing protein</fullName>
    </recommendedName>
</protein>
<dbReference type="InterPro" id="IPR002350">
    <property type="entry name" value="Kazal_dom"/>
</dbReference>
<dbReference type="PROSITE" id="PS51465">
    <property type="entry name" value="KAZAL_2"/>
    <property type="match status" value="1"/>
</dbReference>
<dbReference type="RefSeq" id="WP_124927173.1">
    <property type="nucleotide sequence ID" value="NZ_BMOH01000003.1"/>
</dbReference>
<dbReference type="Proteomes" id="UP000267535">
    <property type="component" value="Unassembled WGS sequence"/>
</dbReference>
<keyword evidence="3" id="KW-1185">Reference proteome</keyword>
<dbReference type="InterPro" id="IPR036058">
    <property type="entry name" value="Kazal_dom_sf"/>
</dbReference>
<comment type="caution">
    <text evidence="2">The sequence shown here is derived from an EMBL/GenBank/DDBJ whole genome shotgun (WGS) entry which is preliminary data.</text>
</comment>
<accession>A0A3P1SLR1</accession>
<dbReference type="AlphaFoldDB" id="A0A3P1SLR1"/>
<evidence type="ECO:0000313" key="3">
    <source>
        <dbReference type="Proteomes" id="UP000267535"/>
    </source>
</evidence>
<dbReference type="Pfam" id="PF00050">
    <property type="entry name" value="Kazal_1"/>
    <property type="match status" value="1"/>
</dbReference>
<organism evidence="2 3">
    <name type="scientific">Amphritea balenae</name>
    <dbReference type="NCBI Taxonomy" id="452629"/>
    <lineage>
        <taxon>Bacteria</taxon>
        <taxon>Pseudomonadati</taxon>
        <taxon>Pseudomonadota</taxon>
        <taxon>Gammaproteobacteria</taxon>
        <taxon>Oceanospirillales</taxon>
        <taxon>Oceanospirillaceae</taxon>
        <taxon>Amphritea</taxon>
    </lineage>
</organism>
<dbReference type="EMBL" id="RQXV01000009">
    <property type="protein sequence ID" value="RRC98078.1"/>
    <property type="molecule type" value="Genomic_DNA"/>
</dbReference>
<dbReference type="Gene3D" id="3.30.60.30">
    <property type="match status" value="1"/>
</dbReference>
<feature type="domain" description="Kazal-like" evidence="1">
    <location>
        <begin position="1"/>
        <end position="54"/>
    </location>
</feature>
<dbReference type="OrthoDB" id="5298703at2"/>
<gene>
    <name evidence="2" type="ORF">EHS89_16025</name>
</gene>
<sequence>MVACPDLSSRPQICTRDYRPVCSQGQQPAMTYGNACSACADPSVTGYTPGACSR</sequence>